<dbReference type="PANTHER" id="PTHR43459">
    <property type="entry name" value="ENOYL-COA HYDRATASE"/>
    <property type="match status" value="1"/>
</dbReference>
<dbReference type="AlphaFoldDB" id="A0A4R2QWC2"/>
<keyword evidence="3" id="KW-1185">Reference proteome</keyword>
<gene>
    <name evidence="2" type="ORF">EV191_104131</name>
</gene>
<dbReference type="InterPro" id="IPR014748">
    <property type="entry name" value="Enoyl-CoA_hydra_C"/>
</dbReference>
<reference evidence="2 3" key="1">
    <citation type="submission" date="2019-03" db="EMBL/GenBank/DDBJ databases">
        <title>Genomic Encyclopedia of Type Strains, Phase IV (KMG-IV): sequencing the most valuable type-strain genomes for metagenomic binning, comparative biology and taxonomic classification.</title>
        <authorList>
            <person name="Goeker M."/>
        </authorList>
    </citation>
    <scope>NUCLEOTIDE SEQUENCE [LARGE SCALE GENOMIC DNA]</scope>
    <source>
        <strain evidence="2 3">DSM 45765</strain>
    </source>
</reference>
<accession>A0A4R2QWC2</accession>
<dbReference type="CDD" id="cd06558">
    <property type="entry name" value="crotonase-like"/>
    <property type="match status" value="1"/>
</dbReference>
<dbReference type="Gene3D" id="1.10.12.10">
    <property type="entry name" value="Lyase 2-enoyl-coa Hydratase, Chain A, domain 2"/>
    <property type="match status" value="1"/>
</dbReference>
<dbReference type="Pfam" id="PF00378">
    <property type="entry name" value="ECH_1"/>
    <property type="match status" value="1"/>
</dbReference>
<dbReference type="GO" id="GO:0003824">
    <property type="term" value="F:catalytic activity"/>
    <property type="evidence" value="ECO:0007669"/>
    <property type="project" value="UniProtKB-ARBA"/>
</dbReference>
<evidence type="ECO:0000256" key="1">
    <source>
        <dbReference type="ARBA" id="ARBA00005254"/>
    </source>
</evidence>
<dbReference type="InterPro" id="IPR001753">
    <property type="entry name" value="Enoyl-CoA_hydra/iso"/>
</dbReference>
<dbReference type="Proteomes" id="UP000294911">
    <property type="component" value="Unassembled WGS sequence"/>
</dbReference>
<organism evidence="2 3">
    <name type="scientific">Tamaricihabitans halophyticus</name>
    <dbReference type="NCBI Taxonomy" id="1262583"/>
    <lineage>
        <taxon>Bacteria</taxon>
        <taxon>Bacillati</taxon>
        <taxon>Actinomycetota</taxon>
        <taxon>Actinomycetes</taxon>
        <taxon>Pseudonocardiales</taxon>
        <taxon>Pseudonocardiaceae</taxon>
        <taxon>Tamaricihabitans</taxon>
    </lineage>
</organism>
<dbReference type="SUPFAM" id="SSF52096">
    <property type="entry name" value="ClpP/crotonase"/>
    <property type="match status" value="1"/>
</dbReference>
<evidence type="ECO:0000313" key="2">
    <source>
        <dbReference type="EMBL" id="TCP53564.1"/>
    </source>
</evidence>
<dbReference type="Gene3D" id="3.90.226.10">
    <property type="entry name" value="2-enoyl-CoA Hydratase, Chain A, domain 1"/>
    <property type="match status" value="1"/>
</dbReference>
<proteinExistence type="inferred from homology"/>
<dbReference type="EMBL" id="SLXQ01000004">
    <property type="protein sequence ID" value="TCP53564.1"/>
    <property type="molecule type" value="Genomic_DNA"/>
</dbReference>
<evidence type="ECO:0000313" key="3">
    <source>
        <dbReference type="Proteomes" id="UP000294911"/>
    </source>
</evidence>
<dbReference type="OrthoDB" id="9777711at2"/>
<dbReference type="RefSeq" id="WP_132877284.1">
    <property type="nucleotide sequence ID" value="NZ_SLXQ01000004.1"/>
</dbReference>
<comment type="caution">
    <text evidence="2">The sequence shown here is derived from an EMBL/GenBank/DDBJ whole genome shotgun (WGS) entry which is preliminary data.</text>
</comment>
<dbReference type="PANTHER" id="PTHR43459:SF1">
    <property type="entry name" value="EG:BACN32G11.4 PROTEIN"/>
    <property type="match status" value="1"/>
</dbReference>
<dbReference type="InterPro" id="IPR029045">
    <property type="entry name" value="ClpP/crotonase-like_dom_sf"/>
</dbReference>
<comment type="similarity">
    <text evidence="1">Belongs to the enoyl-CoA hydratase/isomerase family.</text>
</comment>
<protein>
    <submittedName>
        <fullName evidence="2">Short chain enoyl-CoA hydratase /enoyl-CoA hydratase</fullName>
    </submittedName>
</protein>
<name>A0A4R2QWC2_9PSEU</name>
<sequence>MREVRYAVSDGVATLVIDRPAKRGAMTYAMLAALHDAIDAASTDSAVRVLIITGTAGSFCAGTDLAELATRPAAERGRTRREDPEMAVLRCAKPVIAAVDGPAVGMGAEFTCQADLRLASSNARFSWNFAHRGLVPDTGAGSWLLPRQIGMAAALRLLYTGDYLDAAQASELGYVLEVVTPERLWPTTMELANRIAAVSPFAATRIKRLVYDGAGTDLPSHLRATQASMAECFASADHAEGVAAFLERREPQFTGG</sequence>